<dbReference type="NCBIfam" id="TIGR01596">
    <property type="entry name" value="cas3_HD"/>
    <property type="match status" value="1"/>
</dbReference>
<keyword evidence="2" id="KW-0540">Nuclease</keyword>
<name>A0A9D2NFJ0_9FIRM</name>
<accession>A0A9D2NFJ0</accession>
<dbReference type="InterPro" id="IPR006675">
    <property type="entry name" value="HDIG_dom"/>
</dbReference>
<dbReference type="InterPro" id="IPR006674">
    <property type="entry name" value="HD_domain"/>
</dbReference>
<dbReference type="NCBIfam" id="TIGR00277">
    <property type="entry name" value="HDIG"/>
    <property type="match status" value="1"/>
</dbReference>
<evidence type="ECO:0000313" key="3">
    <source>
        <dbReference type="Proteomes" id="UP000823891"/>
    </source>
</evidence>
<dbReference type="EMBL" id="DWWS01000022">
    <property type="protein sequence ID" value="HJC23412.1"/>
    <property type="molecule type" value="Genomic_DNA"/>
</dbReference>
<sequence length="138" mass="15481">MKYTEYIAHKDGERVQSVQEHLTRTAYLAGNFAGRFGKEDWGYCCGMLHDIGKYSAAFQKKIMEDSDRLVDHSSAGARVCLEKGGLHELMSYCIAGHHAGLPDYGSTSDTAAAPTLMGRRRKKLEDYQAYRKERGLKV</sequence>
<organism evidence="2 3">
    <name type="scientific">Candidatus Eisenbergiella merdavium</name>
    <dbReference type="NCBI Taxonomy" id="2838551"/>
    <lineage>
        <taxon>Bacteria</taxon>
        <taxon>Bacillati</taxon>
        <taxon>Bacillota</taxon>
        <taxon>Clostridia</taxon>
        <taxon>Lachnospirales</taxon>
        <taxon>Lachnospiraceae</taxon>
        <taxon>Eisenbergiella</taxon>
    </lineage>
</organism>
<dbReference type="Pfam" id="PF01966">
    <property type="entry name" value="HD"/>
    <property type="match status" value="1"/>
</dbReference>
<dbReference type="AlphaFoldDB" id="A0A9D2NFJ0"/>
<dbReference type="Proteomes" id="UP000823891">
    <property type="component" value="Unassembled WGS sequence"/>
</dbReference>
<feature type="domain" description="HD Cas3-type" evidence="1">
    <location>
        <begin position="11"/>
        <end position="138"/>
    </location>
</feature>
<reference evidence="2" key="2">
    <citation type="submission" date="2021-04" db="EMBL/GenBank/DDBJ databases">
        <authorList>
            <person name="Gilroy R."/>
        </authorList>
    </citation>
    <scope>NUCLEOTIDE SEQUENCE</scope>
    <source>
        <strain evidence="2">USAMLcec2-132</strain>
    </source>
</reference>
<protein>
    <submittedName>
        <fullName evidence="2">CRISPR-associated endonuclease Cas3</fullName>
    </submittedName>
</protein>
<evidence type="ECO:0000259" key="1">
    <source>
        <dbReference type="PROSITE" id="PS51643"/>
    </source>
</evidence>
<dbReference type="InterPro" id="IPR006483">
    <property type="entry name" value="CRISPR-assoc_Cas3_HD"/>
</dbReference>
<evidence type="ECO:0000313" key="2">
    <source>
        <dbReference type="EMBL" id="HJC23412.1"/>
    </source>
</evidence>
<reference evidence="2" key="1">
    <citation type="journal article" date="2021" name="PeerJ">
        <title>Extensive microbial diversity within the chicken gut microbiome revealed by metagenomics and culture.</title>
        <authorList>
            <person name="Gilroy R."/>
            <person name="Ravi A."/>
            <person name="Getino M."/>
            <person name="Pursley I."/>
            <person name="Horton D.L."/>
            <person name="Alikhan N.F."/>
            <person name="Baker D."/>
            <person name="Gharbi K."/>
            <person name="Hall N."/>
            <person name="Watson M."/>
            <person name="Adriaenssens E.M."/>
            <person name="Foster-Nyarko E."/>
            <person name="Jarju S."/>
            <person name="Secka A."/>
            <person name="Antonio M."/>
            <person name="Oren A."/>
            <person name="Chaudhuri R.R."/>
            <person name="La Ragione R."/>
            <person name="Hildebrand F."/>
            <person name="Pallen M.J."/>
        </authorList>
    </citation>
    <scope>NUCLEOTIDE SEQUENCE</scope>
    <source>
        <strain evidence="2">USAMLcec2-132</strain>
    </source>
</reference>
<comment type="caution">
    <text evidence="2">The sequence shown here is derived from an EMBL/GenBank/DDBJ whole genome shotgun (WGS) entry which is preliminary data.</text>
</comment>
<dbReference type="Gene3D" id="1.10.3210.10">
    <property type="entry name" value="Hypothetical protein af1432"/>
    <property type="match status" value="1"/>
</dbReference>
<dbReference type="GO" id="GO:0004519">
    <property type="term" value="F:endonuclease activity"/>
    <property type="evidence" value="ECO:0007669"/>
    <property type="project" value="UniProtKB-KW"/>
</dbReference>
<dbReference type="PROSITE" id="PS51643">
    <property type="entry name" value="HD_CAS3"/>
    <property type="match status" value="1"/>
</dbReference>
<gene>
    <name evidence="2" type="ORF">H9761_06880</name>
</gene>
<proteinExistence type="predicted"/>
<keyword evidence="2" id="KW-0255">Endonuclease</keyword>
<dbReference type="SUPFAM" id="SSF109604">
    <property type="entry name" value="HD-domain/PDEase-like"/>
    <property type="match status" value="1"/>
</dbReference>
<keyword evidence="2" id="KW-0378">Hydrolase</keyword>
<dbReference type="CDD" id="cd09641">
    <property type="entry name" value="Cas3''_I"/>
    <property type="match status" value="1"/>
</dbReference>